<dbReference type="Pfam" id="PF08962">
    <property type="entry name" value="Rv2632c-like"/>
    <property type="match status" value="1"/>
</dbReference>
<dbReference type="Gene3D" id="3.30.160.240">
    <property type="entry name" value="Rv1738"/>
    <property type="match status" value="1"/>
</dbReference>
<comment type="caution">
    <text evidence="2">The sequence shown here is derived from an EMBL/GenBank/DDBJ whole genome shotgun (WGS) entry which is preliminary data.</text>
</comment>
<accession>A0A4U0SKA5</accession>
<dbReference type="AlphaFoldDB" id="A0A4U0SKA5"/>
<organism evidence="2 3">
    <name type="scientific">Actinacidiphila oryziradicis</name>
    <dbReference type="NCBI Taxonomy" id="2571141"/>
    <lineage>
        <taxon>Bacteria</taxon>
        <taxon>Bacillati</taxon>
        <taxon>Actinomycetota</taxon>
        <taxon>Actinomycetes</taxon>
        <taxon>Kitasatosporales</taxon>
        <taxon>Streptomycetaceae</taxon>
        <taxon>Actinacidiphila</taxon>
    </lineage>
</organism>
<sequence length="88" mass="9422">MMRNNWNIELVFEEDGNHTACTASLGGQGAPQLKGHGYSRRAPADEPDPQIGESIAASRACSNLSHELLEQAASVIEAHTNMPTHLIG</sequence>
<reference evidence="2 3" key="1">
    <citation type="submission" date="2019-04" db="EMBL/GenBank/DDBJ databases">
        <title>Streptomyces oryziradicis sp. nov., a novel actinomycete isolated from rhizosphere soil of rice (Oryza sativa L.).</title>
        <authorList>
            <person name="Li C."/>
        </authorList>
    </citation>
    <scope>NUCLEOTIDE SEQUENCE [LARGE SCALE GENOMIC DNA]</scope>
    <source>
        <strain evidence="2 3">NEAU-C40</strain>
    </source>
</reference>
<dbReference type="Proteomes" id="UP000305778">
    <property type="component" value="Unassembled WGS sequence"/>
</dbReference>
<dbReference type="SUPFAM" id="SSF143212">
    <property type="entry name" value="Rv2632c-like"/>
    <property type="match status" value="1"/>
</dbReference>
<evidence type="ECO:0000313" key="2">
    <source>
        <dbReference type="EMBL" id="TKA10082.1"/>
    </source>
</evidence>
<feature type="region of interest" description="Disordered" evidence="1">
    <location>
        <begin position="23"/>
        <end position="51"/>
    </location>
</feature>
<evidence type="ECO:0000256" key="1">
    <source>
        <dbReference type="SAM" id="MobiDB-lite"/>
    </source>
</evidence>
<name>A0A4U0SKA5_9ACTN</name>
<evidence type="ECO:0000313" key="3">
    <source>
        <dbReference type="Proteomes" id="UP000305778"/>
    </source>
</evidence>
<dbReference type="EMBL" id="SUMC01000017">
    <property type="protein sequence ID" value="TKA10082.1"/>
    <property type="molecule type" value="Genomic_DNA"/>
</dbReference>
<keyword evidence="3" id="KW-1185">Reference proteome</keyword>
<dbReference type="InterPro" id="IPR015057">
    <property type="entry name" value="Rv2632c-like"/>
</dbReference>
<proteinExistence type="predicted"/>
<gene>
    <name evidence="2" type="ORF">FCI23_19370</name>
</gene>
<dbReference type="OrthoDB" id="4828144at2"/>
<protein>
    <submittedName>
        <fullName evidence="2">DUF1876 domain-containing protein</fullName>
    </submittedName>
</protein>
<dbReference type="InterPro" id="IPR038070">
    <property type="entry name" value="Rv2632c-like_sf"/>
</dbReference>